<keyword evidence="3" id="KW-1185">Reference proteome</keyword>
<dbReference type="Proteomes" id="UP000244223">
    <property type="component" value="Unassembled WGS sequence"/>
</dbReference>
<feature type="transmembrane region" description="Helical" evidence="1">
    <location>
        <begin position="204"/>
        <end position="223"/>
    </location>
</feature>
<feature type="transmembrane region" description="Helical" evidence="1">
    <location>
        <begin position="173"/>
        <end position="192"/>
    </location>
</feature>
<sequence length="347" mass="37604">MNTLSAIGAAALTTLSLTTALGLPSAPHNQTFALLWLLFMVLAGLPLAFVDAVLVRRTKVLPLQALAPITRDSDLATFWRLLAPLAMLALMLLIAFSAYYATQGLVISSENIATKEIFPFLIVFLAMGFAWVGMARLLPYVAILVPAVLVLNVVLVPQTLQIHLLTPEQWQEIGRAVLLANGLGLGLYAWLVQQRLHDERASTTVLPVWLTQTLVGALTIAVGSAEGNLSVVCHVLTAVFACAILAEVIVRQLRERFMAKPIALGGVMLLIVAATYAATYVAFDYVMIVTVLVAVLGYAILTGWLMKISHARKALNMQSEALYNLWRMGIRIAVPLTVIWLLVGLAL</sequence>
<dbReference type="RefSeq" id="WP_107864167.1">
    <property type="nucleotide sequence ID" value="NZ_QAON01000001.1"/>
</dbReference>
<reference evidence="2 3" key="1">
    <citation type="submission" date="2018-04" db="EMBL/GenBank/DDBJ databases">
        <title>Genomic Encyclopedia of Archaeal and Bacterial Type Strains, Phase II (KMG-II): from individual species to whole genera.</title>
        <authorList>
            <person name="Goeker M."/>
        </authorList>
    </citation>
    <scope>NUCLEOTIDE SEQUENCE [LARGE SCALE GENOMIC DNA]</scope>
    <source>
        <strain evidence="2 3">DSM 5822</strain>
    </source>
</reference>
<dbReference type="SUPFAM" id="SSF161070">
    <property type="entry name" value="SNF-like"/>
    <property type="match status" value="1"/>
</dbReference>
<evidence type="ECO:0000313" key="3">
    <source>
        <dbReference type="Proteomes" id="UP000244223"/>
    </source>
</evidence>
<protein>
    <submittedName>
        <fullName evidence="2">Uncharacterized protein</fullName>
    </submittedName>
</protein>
<keyword evidence="1" id="KW-1133">Transmembrane helix</keyword>
<feature type="transmembrane region" description="Helical" evidence="1">
    <location>
        <begin position="262"/>
        <end position="279"/>
    </location>
</feature>
<evidence type="ECO:0000256" key="1">
    <source>
        <dbReference type="SAM" id="Phobius"/>
    </source>
</evidence>
<dbReference type="EMBL" id="QAON01000001">
    <property type="protein sequence ID" value="PTQ91143.1"/>
    <property type="molecule type" value="Genomic_DNA"/>
</dbReference>
<feature type="transmembrane region" description="Helical" evidence="1">
    <location>
        <begin position="117"/>
        <end position="134"/>
    </location>
</feature>
<accession>A0A2T5J3R1</accession>
<feature type="transmembrane region" description="Helical" evidence="1">
    <location>
        <begin position="285"/>
        <end position="305"/>
    </location>
</feature>
<dbReference type="InterPro" id="IPR037272">
    <property type="entry name" value="SNS_sf"/>
</dbReference>
<dbReference type="AlphaFoldDB" id="A0A2T5J3R1"/>
<name>A0A2T5J3R1_9GAMM</name>
<feature type="transmembrane region" description="Helical" evidence="1">
    <location>
        <begin position="32"/>
        <end position="54"/>
    </location>
</feature>
<dbReference type="OrthoDB" id="6650147at2"/>
<feature type="transmembrane region" description="Helical" evidence="1">
    <location>
        <begin position="81"/>
        <end position="102"/>
    </location>
</feature>
<feature type="transmembrane region" description="Helical" evidence="1">
    <location>
        <begin position="229"/>
        <end position="250"/>
    </location>
</feature>
<organism evidence="2 3">
    <name type="scientific">Agitococcus lubricus</name>
    <dbReference type="NCBI Taxonomy" id="1077255"/>
    <lineage>
        <taxon>Bacteria</taxon>
        <taxon>Pseudomonadati</taxon>
        <taxon>Pseudomonadota</taxon>
        <taxon>Gammaproteobacteria</taxon>
        <taxon>Moraxellales</taxon>
        <taxon>Moraxellaceae</taxon>
        <taxon>Agitococcus</taxon>
    </lineage>
</organism>
<comment type="caution">
    <text evidence="2">The sequence shown here is derived from an EMBL/GenBank/DDBJ whole genome shotgun (WGS) entry which is preliminary data.</text>
</comment>
<keyword evidence="1" id="KW-0812">Transmembrane</keyword>
<gene>
    <name evidence="2" type="ORF">C8N29_101215</name>
</gene>
<proteinExistence type="predicted"/>
<feature type="transmembrane region" description="Helical" evidence="1">
    <location>
        <begin position="325"/>
        <end position="346"/>
    </location>
</feature>
<keyword evidence="1" id="KW-0472">Membrane</keyword>
<feature type="transmembrane region" description="Helical" evidence="1">
    <location>
        <begin position="141"/>
        <end position="161"/>
    </location>
</feature>
<evidence type="ECO:0000313" key="2">
    <source>
        <dbReference type="EMBL" id="PTQ91143.1"/>
    </source>
</evidence>